<dbReference type="RefSeq" id="XP_022940195.1">
    <property type="nucleotide sequence ID" value="XM_023084427.1"/>
</dbReference>
<evidence type="ECO:0000313" key="2">
    <source>
        <dbReference type="Proteomes" id="UP000504609"/>
    </source>
</evidence>
<reference evidence="3" key="1">
    <citation type="submission" date="2025-08" db="UniProtKB">
        <authorList>
            <consortium name="RefSeq"/>
        </authorList>
    </citation>
    <scope>IDENTIFICATION</scope>
    <source>
        <tissue evidence="3">Young leaves</tissue>
    </source>
</reference>
<sequence length="334" mass="37673">MAASELEVAVFIDTDFGTHLAVAVPPHIAAGALKREVERVHFKCFPNIGEIKVDGFMVKQNSNFYHLPDTLLTKLTSRVESVQFLHVKAQPLNEFIEPRLPENADCFPNLNNGAYPSERQGYCRHSCTSKIRIDDKKRTRKILRSVSTKSIILACNTKRKRKRTQRLEHVEKNSDLEELIKDAEKFDGSIDTSSYHNMPNDEVRTTKQRYASSSTTSELSSEVMSVSSIIKRYFPSHDEVSSVPNRSSGGITRSEPEERSPSLLPSKSPFKAGTQKRERSSKLGKRLVMASYNLGISPNRGRPEISLCNSRGKKFQELMSLAKSSCFEISDRED</sequence>
<dbReference type="GeneID" id="111445895"/>
<feature type="region of interest" description="Disordered" evidence="1">
    <location>
        <begin position="237"/>
        <end position="283"/>
    </location>
</feature>
<accession>A0A6J1FPV9</accession>
<gene>
    <name evidence="3" type="primary">LOC111445895</name>
</gene>
<dbReference type="AlphaFoldDB" id="A0A6J1FPV9"/>
<dbReference type="Proteomes" id="UP000504609">
    <property type="component" value="Unplaced"/>
</dbReference>
<keyword evidence="2" id="KW-1185">Reference proteome</keyword>
<organism evidence="2 3">
    <name type="scientific">Cucurbita moschata</name>
    <name type="common">Winter crookneck squash</name>
    <name type="synonym">Cucurbita pepo var. moschata</name>
    <dbReference type="NCBI Taxonomy" id="3662"/>
    <lineage>
        <taxon>Eukaryota</taxon>
        <taxon>Viridiplantae</taxon>
        <taxon>Streptophyta</taxon>
        <taxon>Embryophyta</taxon>
        <taxon>Tracheophyta</taxon>
        <taxon>Spermatophyta</taxon>
        <taxon>Magnoliopsida</taxon>
        <taxon>eudicotyledons</taxon>
        <taxon>Gunneridae</taxon>
        <taxon>Pentapetalae</taxon>
        <taxon>rosids</taxon>
        <taxon>fabids</taxon>
        <taxon>Cucurbitales</taxon>
        <taxon>Cucurbitaceae</taxon>
        <taxon>Cucurbiteae</taxon>
        <taxon>Cucurbita</taxon>
    </lineage>
</organism>
<dbReference type="KEGG" id="cmos:111445895"/>
<protein>
    <submittedName>
        <fullName evidence="3">Uncharacterized protein LOC111445895 isoform X1</fullName>
    </submittedName>
</protein>
<feature type="region of interest" description="Disordered" evidence="1">
    <location>
        <begin position="189"/>
        <end position="218"/>
    </location>
</feature>
<evidence type="ECO:0000256" key="1">
    <source>
        <dbReference type="SAM" id="MobiDB-lite"/>
    </source>
</evidence>
<feature type="compositionally biased region" description="Polar residues" evidence="1">
    <location>
        <begin position="242"/>
        <end position="251"/>
    </location>
</feature>
<proteinExistence type="predicted"/>
<name>A0A6J1FPV9_CUCMO</name>
<evidence type="ECO:0000313" key="3">
    <source>
        <dbReference type="RefSeq" id="XP_022940195.1"/>
    </source>
</evidence>